<dbReference type="CDD" id="cd01167">
    <property type="entry name" value="bac_FRK"/>
    <property type="match status" value="1"/>
</dbReference>
<keyword evidence="3 5" id="KW-0418">Kinase</keyword>
<comment type="similarity">
    <text evidence="1">Belongs to the carbohydrate kinase PfkB family.</text>
</comment>
<dbReference type="OrthoDB" id="9779730at2"/>
<dbReference type="RefSeq" id="WP_115610906.1">
    <property type="nucleotide sequence ID" value="NZ_JBHLZC010000001.1"/>
</dbReference>
<dbReference type="EMBL" id="UFUW01000001">
    <property type="protein sequence ID" value="SUX20004.1"/>
    <property type="molecule type" value="Genomic_DNA"/>
</dbReference>
<dbReference type="PRINTS" id="PR00990">
    <property type="entry name" value="RIBOKINASE"/>
</dbReference>
<reference evidence="5 6" key="1">
    <citation type="submission" date="2018-06" db="EMBL/GenBank/DDBJ databases">
        <authorList>
            <consortium name="Pathogen Informatics"/>
            <person name="Doyle S."/>
        </authorList>
    </citation>
    <scope>NUCLEOTIDE SEQUENCE [LARGE SCALE GENOMIC DNA]</scope>
    <source>
        <strain evidence="5 6">NCTC13294</strain>
    </source>
</reference>
<keyword evidence="6" id="KW-1185">Reference proteome</keyword>
<evidence type="ECO:0000256" key="3">
    <source>
        <dbReference type="ARBA" id="ARBA00022777"/>
    </source>
</evidence>
<dbReference type="PANTHER" id="PTHR43085:SF54">
    <property type="entry name" value="PUTATIVE-RELATED"/>
    <property type="match status" value="1"/>
</dbReference>
<dbReference type="GO" id="GO:0047590">
    <property type="term" value="F:5-dehydro-2-deoxygluconokinase activity"/>
    <property type="evidence" value="ECO:0007669"/>
    <property type="project" value="UniProtKB-EC"/>
</dbReference>
<accession>A0A381E258</accession>
<name>A0A381E258_9GAMM</name>
<keyword evidence="2 5" id="KW-0808">Transferase</keyword>
<organism evidence="5 6">
    <name type="scientific">Cardiobacterium valvarum</name>
    <dbReference type="NCBI Taxonomy" id="194702"/>
    <lineage>
        <taxon>Bacteria</taxon>
        <taxon>Pseudomonadati</taxon>
        <taxon>Pseudomonadota</taxon>
        <taxon>Gammaproteobacteria</taxon>
        <taxon>Cardiobacteriales</taxon>
        <taxon>Cardiobacteriaceae</taxon>
        <taxon>Cardiobacterium</taxon>
    </lineage>
</organism>
<dbReference type="InterPro" id="IPR029056">
    <property type="entry name" value="Ribokinase-like"/>
</dbReference>
<dbReference type="InterPro" id="IPR002173">
    <property type="entry name" value="Carboh/pur_kinase_PfkB_CS"/>
</dbReference>
<evidence type="ECO:0000256" key="2">
    <source>
        <dbReference type="ARBA" id="ARBA00022679"/>
    </source>
</evidence>
<dbReference type="GO" id="GO:0008865">
    <property type="term" value="F:fructokinase activity"/>
    <property type="evidence" value="ECO:0007669"/>
    <property type="project" value="UniProtKB-ARBA"/>
</dbReference>
<protein>
    <submittedName>
        <fullName evidence="5">5-dehydro-2-deoxygluconokinase</fullName>
        <ecNumber evidence="5">2.7.1.92</ecNumber>
    </submittedName>
</protein>
<feature type="domain" description="Carbohydrate kinase PfkB" evidence="4">
    <location>
        <begin position="5"/>
        <end position="311"/>
    </location>
</feature>
<dbReference type="Pfam" id="PF00294">
    <property type="entry name" value="PfkB"/>
    <property type="match status" value="1"/>
</dbReference>
<dbReference type="SUPFAM" id="SSF53613">
    <property type="entry name" value="Ribokinase-like"/>
    <property type="match status" value="1"/>
</dbReference>
<proteinExistence type="inferred from homology"/>
<evidence type="ECO:0000313" key="6">
    <source>
        <dbReference type="Proteomes" id="UP000254572"/>
    </source>
</evidence>
<evidence type="ECO:0000259" key="4">
    <source>
        <dbReference type="Pfam" id="PF00294"/>
    </source>
</evidence>
<dbReference type="Gene3D" id="3.40.1190.20">
    <property type="match status" value="1"/>
</dbReference>
<dbReference type="PANTHER" id="PTHR43085">
    <property type="entry name" value="HEXOKINASE FAMILY MEMBER"/>
    <property type="match status" value="1"/>
</dbReference>
<evidence type="ECO:0000313" key="5">
    <source>
        <dbReference type="EMBL" id="SUX20004.1"/>
    </source>
</evidence>
<gene>
    <name evidence="5" type="primary">iolC_2</name>
    <name evidence="5" type="ORF">NCTC13294_00650</name>
</gene>
<dbReference type="InterPro" id="IPR050306">
    <property type="entry name" value="PfkB_Carbo_kinase"/>
</dbReference>
<dbReference type="InterPro" id="IPR011611">
    <property type="entry name" value="PfkB_dom"/>
</dbReference>
<dbReference type="AlphaFoldDB" id="A0A381E258"/>
<dbReference type="Proteomes" id="UP000254572">
    <property type="component" value="Unassembled WGS sequence"/>
</dbReference>
<dbReference type="InterPro" id="IPR002139">
    <property type="entry name" value="Ribo/fructo_kinase"/>
</dbReference>
<dbReference type="EC" id="2.7.1.92" evidence="5"/>
<evidence type="ECO:0000256" key="1">
    <source>
        <dbReference type="ARBA" id="ARBA00010688"/>
    </source>
</evidence>
<sequence length="324" mass="34455">MALYAIGEALIDFVPSRSGKPDADMHYTPAVGGAPLNVAAAYAKLGGTSYILSQVGDDAFGAQIAATAATAGVDTRYLQRTCEAKTALAFVTLHDGGEREFAFYRDPSADMLYAPENLAAITPQAGDILHYCSVSLVPCPMREAHRAAIDKFRAAGAAISFDINLRLPLWKNPADLYAAVHEFLPLADIIKISDDELAFVTGESDPARGIPQLFQGHVKYVVYTCGANGAAIYDRHSDRARGWTDAYRVNAVDATGAGDAFIGGLLAEIAHLGLSVHGDLSDAQINALLDHAAKVGAITTLQRGAINSMPDRARLHDFTARKPK</sequence>
<dbReference type="GO" id="GO:0006000">
    <property type="term" value="P:fructose metabolic process"/>
    <property type="evidence" value="ECO:0007669"/>
    <property type="project" value="UniProtKB-ARBA"/>
</dbReference>
<dbReference type="PROSITE" id="PS00583">
    <property type="entry name" value="PFKB_KINASES_1"/>
    <property type="match status" value="1"/>
</dbReference>